<dbReference type="Proteomes" id="UP000799324">
    <property type="component" value="Unassembled WGS sequence"/>
</dbReference>
<organism evidence="2 3">
    <name type="scientific">Lophiostoma macrostomum CBS 122681</name>
    <dbReference type="NCBI Taxonomy" id="1314788"/>
    <lineage>
        <taxon>Eukaryota</taxon>
        <taxon>Fungi</taxon>
        <taxon>Dikarya</taxon>
        <taxon>Ascomycota</taxon>
        <taxon>Pezizomycotina</taxon>
        <taxon>Dothideomycetes</taxon>
        <taxon>Pleosporomycetidae</taxon>
        <taxon>Pleosporales</taxon>
        <taxon>Lophiostomataceae</taxon>
        <taxon>Lophiostoma</taxon>
    </lineage>
</organism>
<name>A0A6A6SQ44_9PLEO</name>
<protein>
    <submittedName>
        <fullName evidence="2">Uncharacterized protein</fullName>
    </submittedName>
</protein>
<reference evidence="2" key="1">
    <citation type="journal article" date="2020" name="Stud. Mycol.">
        <title>101 Dothideomycetes genomes: a test case for predicting lifestyles and emergence of pathogens.</title>
        <authorList>
            <person name="Haridas S."/>
            <person name="Albert R."/>
            <person name="Binder M."/>
            <person name="Bloem J."/>
            <person name="Labutti K."/>
            <person name="Salamov A."/>
            <person name="Andreopoulos B."/>
            <person name="Baker S."/>
            <person name="Barry K."/>
            <person name="Bills G."/>
            <person name="Bluhm B."/>
            <person name="Cannon C."/>
            <person name="Castanera R."/>
            <person name="Culley D."/>
            <person name="Daum C."/>
            <person name="Ezra D."/>
            <person name="Gonzalez J."/>
            <person name="Henrissat B."/>
            <person name="Kuo A."/>
            <person name="Liang C."/>
            <person name="Lipzen A."/>
            <person name="Lutzoni F."/>
            <person name="Magnuson J."/>
            <person name="Mondo S."/>
            <person name="Nolan M."/>
            <person name="Ohm R."/>
            <person name="Pangilinan J."/>
            <person name="Park H.-J."/>
            <person name="Ramirez L."/>
            <person name="Alfaro M."/>
            <person name="Sun H."/>
            <person name="Tritt A."/>
            <person name="Yoshinaga Y."/>
            <person name="Zwiers L.-H."/>
            <person name="Turgeon B."/>
            <person name="Goodwin S."/>
            <person name="Spatafora J."/>
            <person name="Crous P."/>
            <person name="Grigoriev I."/>
        </authorList>
    </citation>
    <scope>NUCLEOTIDE SEQUENCE</scope>
    <source>
        <strain evidence="2">CBS 122681</strain>
    </source>
</reference>
<gene>
    <name evidence="2" type="ORF">K491DRAFT_611512</name>
</gene>
<feature type="transmembrane region" description="Helical" evidence="1">
    <location>
        <begin position="215"/>
        <end position="239"/>
    </location>
</feature>
<dbReference type="EMBL" id="MU004507">
    <property type="protein sequence ID" value="KAF2649097.1"/>
    <property type="molecule type" value="Genomic_DNA"/>
</dbReference>
<evidence type="ECO:0000256" key="1">
    <source>
        <dbReference type="SAM" id="Phobius"/>
    </source>
</evidence>
<dbReference type="OrthoDB" id="194358at2759"/>
<feature type="non-terminal residue" evidence="2">
    <location>
        <position position="400"/>
    </location>
</feature>
<feature type="transmembrane region" description="Helical" evidence="1">
    <location>
        <begin position="251"/>
        <end position="274"/>
    </location>
</feature>
<evidence type="ECO:0000313" key="3">
    <source>
        <dbReference type="Proteomes" id="UP000799324"/>
    </source>
</evidence>
<keyword evidence="3" id="KW-1185">Reference proteome</keyword>
<feature type="transmembrane region" description="Helical" evidence="1">
    <location>
        <begin position="338"/>
        <end position="359"/>
    </location>
</feature>
<accession>A0A6A6SQ44</accession>
<evidence type="ECO:0000313" key="2">
    <source>
        <dbReference type="EMBL" id="KAF2649097.1"/>
    </source>
</evidence>
<proteinExistence type="predicted"/>
<sequence>MAPTVQPTSSVAVPSTASTTAIDSTATSSFGGDDFANNLVSDLAPLLTLFGEQVTKQFMSMSVGWADHILLGVGPLGILTVVVSAIRVGGVRRLKALVGRFVSARWLPDARESRATAEQEMLSSTSDDVCELWNGREIVRVIGKPKTKEFILHTDTDGIAQVEGIERALKRGWLVNQSHRKRFMSTRDYRSLAMRAPNISLNVHKTMSSRKEIRICAVIGSIFQLAAWIIPGLSTYHWAWPKNALENTSNYAYPCFLIGALAITFGVVLCSHVIDATTYEATYIPNPSFNSHATEIFRVQLSCTAGDQNFPACIISNAPGVNSIRMSSLKDPGSGTNILGWTTIATLVTITGFVCQFIGLRGLHWSATLVQLSVTLIVTALRSWTRRDLGNEPDFVPVSD</sequence>
<keyword evidence="1" id="KW-1133">Transmembrane helix</keyword>
<feature type="transmembrane region" description="Helical" evidence="1">
    <location>
        <begin position="69"/>
        <end position="90"/>
    </location>
</feature>
<keyword evidence="1" id="KW-0812">Transmembrane</keyword>
<keyword evidence="1" id="KW-0472">Membrane</keyword>
<dbReference type="AlphaFoldDB" id="A0A6A6SQ44"/>